<dbReference type="InterPro" id="IPR016084">
    <property type="entry name" value="Haem_Oase-like_multi-hlx"/>
</dbReference>
<protein>
    <recommendedName>
        <fullName evidence="8">Heme oxygenase</fullName>
    </recommendedName>
</protein>
<dbReference type="Proteomes" id="UP000000689">
    <property type="component" value="Chromosome 5"/>
</dbReference>
<dbReference type="KEGG" id="ndi:NDAI_0E04500"/>
<dbReference type="GO" id="GO:0004392">
    <property type="term" value="F:heme oxygenase (decyclizing) activity"/>
    <property type="evidence" value="ECO:0007669"/>
    <property type="project" value="EnsemblFungi"/>
</dbReference>
<dbReference type="OMA" id="YYVFDAI"/>
<dbReference type="GO" id="GO:0005783">
    <property type="term" value="C:endoplasmic reticulum"/>
    <property type="evidence" value="ECO:0007669"/>
    <property type="project" value="EnsemblFungi"/>
</dbReference>
<organism evidence="6 7">
    <name type="scientific">Naumovozyma dairenensis (strain ATCC 10597 / BCRC 20456 / CBS 421 / NBRC 0211 / NRRL Y-12639)</name>
    <name type="common">Saccharomyces dairenensis</name>
    <dbReference type="NCBI Taxonomy" id="1071378"/>
    <lineage>
        <taxon>Eukaryota</taxon>
        <taxon>Fungi</taxon>
        <taxon>Dikarya</taxon>
        <taxon>Ascomycota</taxon>
        <taxon>Saccharomycotina</taxon>
        <taxon>Saccharomycetes</taxon>
        <taxon>Saccharomycetales</taxon>
        <taxon>Saccharomycetaceae</taxon>
        <taxon>Naumovozyma</taxon>
    </lineage>
</organism>
<dbReference type="InterPro" id="IPR002051">
    <property type="entry name" value="Haem_Oase"/>
</dbReference>
<keyword evidence="2 4" id="KW-0479">Metal-binding</keyword>
<name>G0WBZ7_NAUDC</name>
<keyword evidence="5" id="KW-0812">Transmembrane</keyword>
<dbReference type="GO" id="GO:0006879">
    <property type="term" value="P:intracellular iron ion homeostasis"/>
    <property type="evidence" value="ECO:0007669"/>
    <property type="project" value="EnsemblFungi"/>
</dbReference>
<evidence type="ECO:0000313" key="6">
    <source>
        <dbReference type="EMBL" id="CCD25267.1"/>
    </source>
</evidence>
<dbReference type="GO" id="GO:0006788">
    <property type="term" value="P:heme oxidation"/>
    <property type="evidence" value="ECO:0007669"/>
    <property type="project" value="InterPro"/>
</dbReference>
<keyword evidence="5" id="KW-0472">Membrane</keyword>
<dbReference type="EMBL" id="HE580271">
    <property type="protein sequence ID" value="CCD25267.1"/>
    <property type="molecule type" value="Genomic_DNA"/>
</dbReference>
<dbReference type="GO" id="GO:0005640">
    <property type="term" value="C:nuclear outer membrane"/>
    <property type="evidence" value="ECO:0007669"/>
    <property type="project" value="EnsemblFungi"/>
</dbReference>
<dbReference type="STRING" id="1071378.G0WBZ7"/>
<dbReference type="GO" id="GO:0042167">
    <property type="term" value="P:heme catabolic process"/>
    <property type="evidence" value="ECO:0007669"/>
    <property type="project" value="EnsemblFungi"/>
</dbReference>
<dbReference type="GO" id="GO:0006979">
    <property type="term" value="P:response to oxidative stress"/>
    <property type="evidence" value="ECO:0007669"/>
    <property type="project" value="EnsemblFungi"/>
</dbReference>
<evidence type="ECO:0000256" key="2">
    <source>
        <dbReference type="ARBA" id="ARBA00022723"/>
    </source>
</evidence>
<reference evidence="6 7" key="1">
    <citation type="journal article" date="2011" name="Proc. Natl. Acad. Sci. U.S.A.">
        <title>Evolutionary erosion of yeast sex chromosomes by mating-type switching accidents.</title>
        <authorList>
            <person name="Gordon J.L."/>
            <person name="Armisen D."/>
            <person name="Proux-Wera E."/>
            <person name="Oheigeartaigh S.S."/>
            <person name="Byrne K.P."/>
            <person name="Wolfe K.H."/>
        </authorList>
    </citation>
    <scope>NUCLEOTIDE SEQUENCE [LARGE SCALE GENOMIC DNA]</scope>
    <source>
        <strain evidence="7">ATCC 10597 / BCRC 20456 / CBS 421 / NBRC 0211 / NRRL Y-12639</strain>
    </source>
</reference>
<evidence type="ECO:0000313" key="7">
    <source>
        <dbReference type="Proteomes" id="UP000000689"/>
    </source>
</evidence>
<feature type="binding site" description="axial binding residue" evidence="4">
    <location>
        <position position="30"/>
    </location>
    <ligand>
        <name>heme b</name>
        <dbReference type="ChEBI" id="CHEBI:60344"/>
    </ligand>
    <ligandPart>
        <name>Fe</name>
        <dbReference type="ChEBI" id="CHEBI:18248"/>
    </ligandPart>
</feature>
<dbReference type="HOGENOM" id="CLU_049906_0_0_1"/>
<dbReference type="PANTHER" id="PTHR10720:SF0">
    <property type="entry name" value="HEME OXYGENASE"/>
    <property type="match status" value="1"/>
</dbReference>
<dbReference type="OrthoDB" id="652091at2759"/>
<dbReference type="CDD" id="cd19165">
    <property type="entry name" value="HemeO"/>
    <property type="match status" value="1"/>
</dbReference>
<keyword evidence="5" id="KW-1133">Transmembrane helix</keyword>
<proteinExistence type="predicted"/>
<dbReference type="PIRSF" id="PIRSF000343">
    <property type="entry name" value="Haem_Oase"/>
    <property type="match status" value="1"/>
</dbReference>
<dbReference type="PANTHER" id="PTHR10720">
    <property type="entry name" value="HEME OXYGENASE"/>
    <property type="match status" value="1"/>
</dbReference>
<evidence type="ECO:0000256" key="1">
    <source>
        <dbReference type="ARBA" id="ARBA00022617"/>
    </source>
</evidence>
<evidence type="ECO:0008006" key="8">
    <source>
        <dbReference type="Google" id="ProtNLM"/>
    </source>
</evidence>
<dbReference type="GO" id="GO:0046872">
    <property type="term" value="F:metal ion binding"/>
    <property type="evidence" value="ECO:0007669"/>
    <property type="project" value="UniProtKB-KW"/>
</dbReference>
<feature type="transmembrane region" description="Helical" evidence="5">
    <location>
        <begin position="159"/>
        <end position="177"/>
    </location>
</feature>
<sequence length="327" mass="38527">MSSSTVTIIPSPTDTEALANRINFHTRDAHNKIDKKMTLKLAVALRHGDIYRQGILTYYYIFQAVESEINYLLSFNTDATKEQKRTGSLLSKIWLTEFNRTDKLFKDLKLLYSDRFQNDQDLLNFINEEFKLIHQNKNSKLYQFVNFIHISIQTNPCCILAYCHVLYLALFAGGKIIKSKIYKNLGFLPNFNHLSSKELFNNATNFFQFTENSDSLEGINSISNENKLKLKFKRNFELNTRSNLNENEKLTIIEIAKQIFQWNLESMEELGQRNQKELMNLFSFKLINYLFEEWKFNDSIKKNFKAILMFVILLLLIQFFVSRSLFT</sequence>
<dbReference type="InterPro" id="IPR016053">
    <property type="entry name" value="Haem_Oase-like"/>
</dbReference>
<dbReference type="SUPFAM" id="SSF48613">
    <property type="entry name" value="Heme oxygenase-like"/>
    <property type="match status" value="1"/>
</dbReference>
<keyword evidence="1" id="KW-0349">Heme</keyword>
<gene>
    <name evidence="6" type="primary">NDAI0E04500</name>
    <name evidence="6" type="ordered locus">NDAI_0E04500</name>
</gene>
<evidence type="ECO:0000256" key="3">
    <source>
        <dbReference type="ARBA" id="ARBA00023004"/>
    </source>
</evidence>
<dbReference type="Gene3D" id="1.20.910.10">
    <property type="entry name" value="Heme oxygenase-like"/>
    <property type="match status" value="1"/>
</dbReference>
<dbReference type="Pfam" id="PF01126">
    <property type="entry name" value="Heme_oxygenase"/>
    <property type="match status" value="1"/>
</dbReference>
<feature type="transmembrane region" description="Helical" evidence="5">
    <location>
        <begin position="306"/>
        <end position="326"/>
    </location>
</feature>
<evidence type="ECO:0000256" key="4">
    <source>
        <dbReference type="PIRSR" id="PIRSR000343-2"/>
    </source>
</evidence>
<dbReference type="RefSeq" id="XP_003670510.1">
    <property type="nucleotide sequence ID" value="XM_003670462.1"/>
</dbReference>
<keyword evidence="7" id="KW-1185">Reference proteome</keyword>
<dbReference type="eggNOG" id="KOG4480">
    <property type="taxonomic scope" value="Eukaryota"/>
</dbReference>
<keyword evidence="3 4" id="KW-0408">Iron</keyword>
<dbReference type="GeneID" id="11499016"/>
<accession>G0WBZ7</accession>
<evidence type="ECO:0000256" key="5">
    <source>
        <dbReference type="SAM" id="Phobius"/>
    </source>
</evidence>
<dbReference type="AlphaFoldDB" id="G0WBZ7"/>